<dbReference type="Gene3D" id="3.40.50.150">
    <property type="entry name" value="Vaccinia Virus protein VP39"/>
    <property type="match status" value="1"/>
</dbReference>
<protein>
    <submittedName>
        <fullName evidence="1">Uncharacterized protein</fullName>
    </submittedName>
</protein>
<organism evidence="1 2">
    <name type="scientific">Angomonas deanei</name>
    <dbReference type="NCBI Taxonomy" id="59799"/>
    <lineage>
        <taxon>Eukaryota</taxon>
        <taxon>Discoba</taxon>
        <taxon>Euglenozoa</taxon>
        <taxon>Kinetoplastea</taxon>
        <taxon>Metakinetoplastina</taxon>
        <taxon>Trypanosomatida</taxon>
        <taxon>Trypanosomatidae</taxon>
        <taxon>Strigomonadinae</taxon>
        <taxon>Angomonas</taxon>
    </lineage>
</organism>
<proteinExistence type="predicted"/>
<evidence type="ECO:0000313" key="2">
    <source>
        <dbReference type="Proteomes" id="UP000515908"/>
    </source>
</evidence>
<dbReference type="Proteomes" id="UP000515908">
    <property type="component" value="Chromosome 26"/>
</dbReference>
<dbReference type="AlphaFoldDB" id="A0A7G2CSH4"/>
<evidence type="ECO:0000313" key="1">
    <source>
        <dbReference type="EMBL" id="CAD2222505.1"/>
    </source>
</evidence>
<sequence>MFGCKSTDYIKRSLENNPTTSVLVVDHSLKALSNASAVLFPEFGTRVAFLRSDPMFTCLHILPSESTDVAIVPMPTPFRSQSSSHRRLFTCGFVCALHLILKKRESVGDDRGFVTFTDSQPLASFMLEQLDESKLIVPWKQKNPSNTFSSWIPKQSVSDDDESEPQVVKNFPKQRFPDLIALAAAKPEVASKQAIDLIYSYDYKRRHYNPLDQYSEESGV</sequence>
<gene>
    <name evidence="1" type="ORF">ADEAN_001004900</name>
</gene>
<dbReference type="InterPro" id="IPR029063">
    <property type="entry name" value="SAM-dependent_MTases_sf"/>
</dbReference>
<keyword evidence="2" id="KW-1185">Reference proteome</keyword>
<name>A0A7G2CSH4_9TRYP</name>
<reference evidence="1 2" key="1">
    <citation type="submission" date="2020-08" db="EMBL/GenBank/DDBJ databases">
        <authorList>
            <person name="Newling K."/>
            <person name="Davey J."/>
            <person name="Forrester S."/>
        </authorList>
    </citation>
    <scope>NUCLEOTIDE SEQUENCE [LARGE SCALE GENOMIC DNA]</scope>
    <source>
        <strain evidence="2">Crithidia deanei Carvalho (ATCC PRA-265)</strain>
    </source>
</reference>
<dbReference type="EMBL" id="LR877170">
    <property type="protein sequence ID" value="CAD2222505.1"/>
    <property type="molecule type" value="Genomic_DNA"/>
</dbReference>
<accession>A0A7G2CSH4</accession>
<dbReference type="VEuPathDB" id="TriTrypDB:ADEAN_001004900"/>